<evidence type="ECO:0000259" key="16">
    <source>
        <dbReference type="PROSITE" id="PS51192"/>
    </source>
</evidence>
<dbReference type="InterPro" id="IPR006555">
    <property type="entry name" value="ATP-dep_Helicase_C"/>
</dbReference>
<dbReference type="PROSITE" id="PS00690">
    <property type="entry name" value="DEAH_ATP_HELICASE"/>
    <property type="match status" value="1"/>
</dbReference>
<proteinExistence type="predicted"/>
<evidence type="ECO:0000313" key="18">
    <source>
        <dbReference type="EMBL" id="CAD8209823.1"/>
    </source>
</evidence>
<keyword evidence="19" id="KW-1185">Reference proteome</keyword>
<dbReference type="EMBL" id="CAJJDP010000150">
    <property type="protein sequence ID" value="CAD8209823.1"/>
    <property type="molecule type" value="Genomic_DNA"/>
</dbReference>
<dbReference type="OrthoDB" id="19182at2759"/>
<dbReference type="GO" id="GO:0090657">
    <property type="term" value="P:telomeric loop disassembly"/>
    <property type="evidence" value="ECO:0007669"/>
    <property type="project" value="TreeGrafter"/>
</dbReference>
<dbReference type="GO" id="GO:0070182">
    <property type="term" value="F:DNA polymerase binding"/>
    <property type="evidence" value="ECO:0007669"/>
    <property type="project" value="TreeGrafter"/>
</dbReference>
<dbReference type="InterPro" id="IPR045028">
    <property type="entry name" value="DinG/Rad3-like"/>
</dbReference>
<keyword evidence="5" id="KW-0227">DNA damage</keyword>
<dbReference type="GO" id="GO:0010569">
    <property type="term" value="P:regulation of double-strand break repair via homologous recombination"/>
    <property type="evidence" value="ECO:0007669"/>
    <property type="project" value="TreeGrafter"/>
</dbReference>
<feature type="compositionally biased region" description="Low complexity" evidence="15">
    <location>
        <begin position="857"/>
        <end position="874"/>
    </location>
</feature>
<evidence type="ECO:0000256" key="1">
    <source>
        <dbReference type="ARBA" id="ARBA00004123"/>
    </source>
</evidence>
<dbReference type="GO" id="GO:0046872">
    <property type="term" value="F:metal ion binding"/>
    <property type="evidence" value="ECO:0007669"/>
    <property type="project" value="UniProtKB-KW"/>
</dbReference>
<dbReference type="GO" id="GO:0003678">
    <property type="term" value="F:DNA helicase activity"/>
    <property type="evidence" value="ECO:0007669"/>
    <property type="project" value="InterPro"/>
</dbReference>
<dbReference type="InterPro" id="IPR002464">
    <property type="entry name" value="DNA/RNA_helicase_DEAH_CS"/>
</dbReference>
<dbReference type="SMART" id="SM00488">
    <property type="entry name" value="DEXDc2"/>
    <property type="match status" value="1"/>
</dbReference>
<dbReference type="Pfam" id="PF13307">
    <property type="entry name" value="Helicase_C_2"/>
    <property type="match status" value="1"/>
</dbReference>
<keyword evidence="4" id="KW-0547">Nucleotide-binding</keyword>
<feature type="domain" description="Helicase ATP-binding" evidence="17">
    <location>
        <begin position="40"/>
        <end position="298"/>
    </location>
</feature>
<dbReference type="NCBIfam" id="TIGR00604">
    <property type="entry name" value="rad3"/>
    <property type="match status" value="1"/>
</dbReference>
<keyword evidence="8" id="KW-0067">ATP-binding</keyword>
<keyword evidence="12" id="KW-0234">DNA repair</keyword>
<keyword evidence="11" id="KW-0238">DNA-binding</keyword>
<protein>
    <recommendedName>
        <fullName evidence="20">DNA helicase</fullName>
    </recommendedName>
</protein>
<evidence type="ECO:0000259" key="17">
    <source>
        <dbReference type="PROSITE" id="PS51193"/>
    </source>
</evidence>
<dbReference type="GO" id="GO:1904430">
    <property type="term" value="P:negative regulation of t-circle formation"/>
    <property type="evidence" value="ECO:0007669"/>
    <property type="project" value="TreeGrafter"/>
</dbReference>
<sequence>MNQNTHINLMDEDSEMKQVGNSEIQINEELCNIQEKLNIENTEIYFPHKPYDVQVKYMESVVQILDKKYNGLLESPTGTGKTLCLLCSTMGWLHKHRKEQKKSGTPSNLKIIYASRTHAQLQQVAQELKRTVYAPNISMVGSRDQYCLLDFSNLKGNSLIQACRRLVKRNRCQFYDKESLPNIAAKNCKLINSLEESKQFGHNTKTCPYYFERERLANADLILLPYNYLLDNEFSNIVNTENSIIIFDEAHNVPKTAEDGQSFFMNETIVQEAKKELERWLKELNEMPDFFSEFQQALNQKKLSSLSLSEYDDIVKTIGAFSIFLQDLQGASYFDQKQNNEQCKVFNAQQVFTFLYENTSINQKNATTIFSKGISQDNISLYISFCKTIITYMSETSSHEGVNFDSWTRFLINLYNLDDFDEAYDVFFDDQLKYFDFYKLAVIKNNQNQISLNMWCLDPSLAFKKLTQKNIYSIILTSGTLSPMESWQSELQMEFKVQLSNKHVIDIRNNVRAFQHLSFDFSYQKRENEDQIRNLGLAILNFSKIIKGGIIIVFSSYGLMHNIRRRWANQQLIQRLNEVKKCLWEEQGSAQFHNTLEVFKQNVQKGAILFAVHRGKVAEGIDLSDDLCRAVFLIGIPYPPLKDQKIKIKKEFLDQQLAKNKQGLSSKDWYMQQAVRATNQAIGRVIRHINDYGVIFFCDHRFLWSNMKNSLSKWVQPAIQPWKNDEEVLSNLTKFFQTQTQEQNVFKQIYNQQDNQIYQEQERKNIFQETQKYVYQQFIQCSNVQPPLAIPSQQQQNQIQLSNDIQFQDYIITNNKKQEKRIEELSSQELMELLDQEYDQGSDQWQDDFQNQEIEEQSQSSEELLEESQISSEGSQHESEGNKIKKIKSNKTNLNEHKKT</sequence>
<dbReference type="InterPro" id="IPR014013">
    <property type="entry name" value="Helic_SF1/SF2_ATP-bd_DinG/Rad3"/>
</dbReference>
<keyword evidence="7" id="KW-0347">Helicase</keyword>
<organism evidence="18 19">
    <name type="scientific">Paramecium octaurelia</name>
    <dbReference type="NCBI Taxonomy" id="43137"/>
    <lineage>
        <taxon>Eukaryota</taxon>
        <taxon>Sar</taxon>
        <taxon>Alveolata</taxon>
        <taxon>Ciliophora</taxon>
        <taxon>Intramacronucleata</taxon>
        <taxon>Oligohymenophorea</taxon>
        <taxon>Peniculida</taxon>
        <taxon>Parameciidae</taxon>
        <taxon>Paramecium</taxon>
    </lineage>
</organism>
<evidence type="ECO:0000256" key="8">
    <source>
        <dbReference type="ARBA" id="ARBA00022840"/>
    </source>
</evidence>
<evidence type="ECO:0000256" key="12">
    <source>
        <dbReference type="ARBA" id="ARBA00023204"/>
    </source>
</evidence>
<reference evidence="18" key="1">
    <citation type="submission" date="2021-01" db="EMBL/GenBank/DDBJ databases">
        <authorList>
            <consortium name="Genoscope - CEA"/>
            <person name="William W."/>
        </authorList>
    </citation>
    <scope>NUCLEOTIDE SEQUENCE</scope>
</reference>
<dbReference type="FunFam" id="3.40.50.300:FF:001352">
    <property type="entry name" value="DNA repair helicase"/>
    <property type="match status" value="1"/>
</dbReference>
<dbReference type="GO" id="GO:0045910">
    <property type="term" value="P:negative regulation of DNA recombination"/>
    <property type="evidence" value="ECO:0007669"/>
    <property type="project" value="TreeGrafter"/>
</dbReference>
<keyword evidence="13" id="KW-0413">Isomerase</keyword>
<dbReference type="Pfam" id="PF06733">
    <property type="entry name" value="DEAD_2"/>
    <property type="match status" value="1"/>
</dbReference>
<dbReference type="PROSITE" id="PS51192">
    <property type="entry name" value="HELICASE_ATP_BIND_1"/>
    <property type="match status" value="1"/>
</dbReference>
<keyword evidence="9" id="KW-0408">Iron</keyword>
<dbReference type="GO" id="GO:0005524">
    <property type="term" value="F:ATP binding"/>
    <property type="evidence" value="ECO:0007669"/>
    <property type="project" value="UniProtKB-KW"/>
</dbReference>
<gene>
    <name evidence="18" type="ORF">POCTA_138.1.T1480117</name>
</gene>
<dbReference type="PROSITE" id="PS51193">
    <property type="entry name" value="HELICASE_ATP_BIND_2"/>
    <property type="match status" value="1"/>
</dbReference>
<dbReference type="OMA" id="QFHNTLE"/>
<evidence type="ECO:0000256" key="5">
    <source>
        <dbReference type="ARBA" id="ARBA00022763"/>
    </source>
</evidence>
<dbReference type="InterPro" id="IPR013020">
    <property type="entry name" value="Rad3/Chl1-like"/>
</dbReference>
<dbReference type="Proteomes" id="UP000683925">
    <property type="component" value="Unassembled WGS sequence"/>
</dbReference>
<dbReference type="GO" id="GO:0005634">
    <property type="term" value="C:nucleus"/>
    <property type="evidence" value="ECO:0007669"/>
    <property type="project" value="UniProtKB-SubCell"/>
</dbReference>
<evidence type="ECO:0000256" key="6">
    <source>
        <dbReference type="ARBA" id="ARBA00022801"/>
    </source>
</evidence>
<dbReference type="GO" id="GO:0003677">
    <property type="term" value="F:DNA binding"/>
    <property type="evidence" value="ECO:0007669"/>
    <property type="project" value="UniProtKB-KW"/>
</dbReference>
<name>A0A8S1Y8V8_PAROT</name>
<dbReference type="CDD" id="cd18788">
    <property type="entry name" value="SF2_C_XPD"/>
    <property type="match status" value="1"/>
</dbReference>
<comment type="subcellular location">
    <subcellularLocation>
        <location evidence="1">Nucleus</location>
    </subcellularLocation>
</comment>
<feature type="region of interest" description="Disordered" evidence="15">
    <location>
        <begin position="844"/>
        <end position="900"/>
    </location>
</feature>
<evidence type="ECO:0000256" key="4">
    <source>
        <dbReference type="ARBA" id="ARBA00022741"/>
    </source>
</evidence>
<dbReference type="SMART" id="SM00491">
    <property type="entry name" value="HELICc2"/>
    <property type="match status" value="1"/>
</dbReference>
<dbReference type="SMART" id="SM00487">
    <property type="entry name" value="DEXDc"/>
    <property type="match status" value="1"/>
</dbReference>
<accession>A0A8S1Y8V8</accession>
<dbReference type="GO" id="GO:0006281">
    <property type="term" value="P:DNA repair"/>
    <property type="evidence" value="ECO:0007669"/>
    <property type="project" value="UniProtKB-KW"/>
</dbReference>
<feature type="domain" description="Helicase ATP-binding" evidence="16">
    <location>
        <begin position="62"/>
        <end position="287"/>
    </location>
</feature>
<evidence type="ECO:0000313" key="19">
    <source>
        <dbReference type="Proteomes" id="UP000683925"/>
    </source>
</evidence>
<evidence type="ECO:0000256" key="2">
    <source>
        <dbReference type="ARBA" id="ARBA00022485"/>
    </source>
</evidence>
<dbReference type="GO" id="GO:0016818">
    <property type="term" value="F:hydrolase activity, acting on acid anhydrides, in phosphorus-containing anhydrides"/>
    <property type="evidence" value="ECO:0007669"/>
    <property type="project" value="InterPro"/>
</dbReference>
<evidence type="ECO:0000256" key="13">
    <source>
        <dbReference type="ARBA" id="ARBA00023235"/>
    </source>
</evidence>
<dbReference type="AlphaFoldDB" id="A0A8S1Y8V8"/>
<keyword evidence="14" id="KW-0539">Nucleus</keyword>
<dbReference type="PANTHER" id="PTHR11472">
    <property type="entry name" value="DNA REPAIR DEAD HELICASE RAD3/XP-D SUBFAMILY MEMBER"/>
    <property type="match status" value="1"/>
</dbReference>
<evidence type="ECO:0008006" key="20">
    <source>
        <dbReference type="Google" id="ProtNLM"/>
    </source>
</evidence>
<comment type="caution">
    <text evidence="18">The sequence shown here is derived from an EMBL/GenBank/DDBJ whole genome shotgun (WGS) entry which is preliminary data.</text>
</comment>
<evidence type="ECO:0000256" key="15">
    <source>
        <dbReference type="SAM" id="MobiDB-lite"/>
    </source>
</evidence>
<dbReference type="InterPro" id="IPR014001">
    <property type="entry name" value="Helicase_ATP-bd"/>
</dbReference>
<evidence type="ECO:0000256" key="7">
    <source>
        <dbReference type="ARBA" id="ARBA00022806"/>
    </source>
</evidence>
<evidence type="ECO:0000256" key="3">
    <source>
        <dbReference type="ARBA" id="ARBA00022723"/>
    </source>
</evidence>
<keyword evidence="10" id="KW-0411">Iron-sulfur</keyword>
<keyword evidence="2" id="KW-0004">4Fe-4S</keyword>
<keyword evidence="3" id="KW-0479">Metal-binding</keyword>
<evidence type="ECO:0000256" key="10">
    <source>
        <dbReference type="ARBA" id="ARBA00023014"/>
    </source>
</evidence>
<dbReference type="InterPro" id="IPR006554">
    <property type="entry name" value="Helicase-like_DEXD_c2"/>
</dbReference>
<evidence type="ECO:0000256" key="11">
    <source>
        <dbReference type="ARBA" id="ARBA00023125"/>
    </source>
</evidence>
<dbReference type="GO" id="GO:0051539">
    <property type="term" value="F:4 iron, 4 sulfur cluster binding"/>
    <property type="evidence" value="ECO:0007669"/>
    <property type="project" value="UniProtKB-KW"/>
</dbReference>
<dbReference type="PANTHER" id="PTHR11472:SF34">
    <property type="entry name" value="REGULATOR OF TELOMERE ELONGATION HELICASE 1"/>
    <property type="match status" value="1"/>
</dbReference>
<keyword evidence="6" id="KW-0378">Hydrolase</keyword>
<dbReference type="InterPro" id="IPR010614">
    <property type="entry name" value="RAD3-like_helicase_DEAD"/>
</dbReference>
<evidence type="ECO:0000256" key="14">
    <source>
        <dbReference type="ARBA" id="ARBA00023242"/>
    </source>
</evidence>
<evidence type="ECO:0000256" key="9">
    <source>
        <dbReference type="ARBA" id="ARBA00023004"/>
    </source>
</evidence>